<accession>A0A942TNI3</accession>
<comment type="caution">
    <text evidence="2">The sequence shown here is derived from an EMBL/GenBank/DDBJ whole genome shotgun (WGS) entry which is preliminary data.</text>
</comment>
<dbReference type="RefSeq" id="WP_213110620.1">
    <property type="nucleotide sequence ID" value="NZ_JAGYPJ010000001.1"/>
</dbReference>
<name>A0A942TNI3_9BACI</name>
<keyword evidence="3" id="KW-1185">Reference proteome</keyword>
<organism evidence="2 3">
    <name type="scientific">Lederbergia citrisecunda</name>
    <dbReference type="NCBI Taxonomy" id="2833583"/>
    <lineage>
        <taxon>Bacteria</taxon>
        <taxon>Bacillati</taxon>
        <taxon>Bacillota</taxon>
        <taxon>Bacilli</taxon>
        <taxon>Bacillales</taxon>
        <taxon>Bacillaceae</taxon>
        <taxon>Lederbergia</taxon>
    </lineage>
</organism>
<feature type="domain" description="NERD" evidence="1">
    <location>
        <begin position="38"/>
        <end position="148"/>
    </location>
</feature>
<reference evidence="2 3" key="1">
    <citation type="submission" date="2021-05" db="EMBL/GenBank/DDBJ databases">
        <title>Novel Bacillus species.</title>
        <authorList>
            <person name="Liu G."/>
        </authorList>
    </citation>
    <scope>NUCLEOTIDE SEQUENCE [LARGE SCALE GENOMIC DNA]</scope>
    <source>
        <strain evidence="2 3">FJAT-49732</strain>
    </source>
</reference>
<proteinExistence type="predicted"/>
<dbReference type="PROSITE" id="PS50965">
    <property type="entry name" value="NERD"/>
    <property type="match status" value="1"/>
</dbReference>
<evidence type="ECO:0000313" key="2">
    <source>
        <dbReference type="EMBL" id="MBS4199996.1"/>
    </source>
</evidence>
<gene>
    <name evidence="2" type="ORF">KHA93_10035</name>
</gene>
<protein>
    <submittedName>
        <fullName evidence="2">NERD domain-containing protein</fullName>
    </submittedName>
</protein>
<dbReference type="Proteomes" id="UP000682713">
    <property type="component" value="Unassembled WGS sequence"/>
</dbReference>
<evidence type="ECO:0000259" key="1">
    <source>
        <dbReference type="PROSITE" id="PS50965"/>
    </source>
</evidence>
<sequence>MINIKPRIESNELRMYRLLNSRKILLNEEATHLARLEKGYEGELLFDERVERLSKEWLVLNDMLFESNNTEFQIDSVIIAQKPILLFEIKNYEGDYYIVDDDWYYINGTQIQNPVSQLERKEVLFRRLLRELGYNIPIESYLLFVNPDFHLYNAPRNQSIIFSTQLNRFFEQLNKIPTNINEHYNKFAHKLISLHKTESRFTKTPKYTYGELRKGITCASCDSFNQKIVGSILECACGNTENVTSAIFRSIEEYNLLFPARKITTSNIYEWCNGIKSKRTIQRLLSNNYKHIRHGKSSYFIVKNHIG</sequence>
<dbReference type="EMBL" id="JAGYPJ010000001">
    <property type="protein sequence ID" value="MBS4199996.1"/>
    <property type="molecule type" value="Genomic_DNA"/>
</dbReference>
<dbReference type="AlphaFoldDB" id="A0A942TNI3"/>
<evidence type="ECO:0000313" key="3">
    <source>
        <dbReference type="Proteomes" id="UP000682713"/>
    </source>
</evidence>
<dbReference type="InterPro" id="IPR011528">
    <property type="entry name" value="NERD"/>
</dbReference>
<dbReference type="Pfam" id="PF08378">
    <property type="entry name" value="NERD"/>
    <property type="match status" value="1"/>
</dbReference>